<protein>
    <submittedName>
        <fullName evidence="2">Transposase</fullName>
    </submittedName>
</protein>
<feature type="domain" description="Winged helix-turn helix" evidence="1">
    <location>
        <begin position="122"/>
        <end position="165"/>
    </location>
</feature>
<gene>
    <name evidence="2" type="ORF">Q664_46330</name>
</gene>
<proteinExistence type="predicted"/>
<reference evidence="2 3" key="1">
    <citation type="submission" date="2014-07" db="EMBL/GenBank/DDBJ databases">
        <title>Draft Genome Sequence of Gephyronic Acid Producer, Cystobacter violaceus Strain Cb vi76.</title>
        <authorList>
            <person name="Stevens D.C."/>
            <person name="Young J."/>
            <person name="Carmichael R."/>
            <person name="Tan J."/>
            <person name="Taylor R.E."/>
        </authorList>
    </citation>
    <scope>NUCLEOTIDE SEQUENCE [LARGE SCALE GENOMIC DNA]</scope>
    <source>
        <strain evidence="2 3">Cb vi76</strain>
    </source>
</reference>
<dbReference type="SUPFAM" id="SSF46689">
    <property type="entry name" value="Homeodomain-like"/>
    <property type="match status" value="1"/>
</dbReference>
<dbReference type="InterPro" id="IPR025959">
    <property type="entry name" value="Winged_HTH_dom"/>
</dbReference>
<dbReference type="Proteomes" id="UP000028547">
    <property type="component" value="Unassembled WGS sequence"/>
</dbReference>
<dbReference type="AlphaFoldDB" id="A0A084SGW6"/>
<sequence>MHRFWRMRPARSPSELGLTAYDRRKLERALRKTRDARHFRRLLAIKLIAEGKGPGEAAHLSALSRPAVYFWLERYLEARTPAALLDAPREGRPKKAPRLTPERLRKVVKGSPQRAQWASHGWTVPLLRTHLKKQGYEVSCRTLRRRLHEAGLAWKRPRYVYVTAAPYLGQKKGALYAV</sequence>
<organism evidence="2 3">
    <name type="scientific">Archangium violaceum Cb vi76</name>
    <dbReference type="NCBI Taxonomy" id="1406225"/>
    <lineage>
        <taxon>Bacteria</taxon>
        <taxon>Pseudomonadati</taxon>
        <taxon>Myxococcota</taxon>
        <taxon>Myxococcia</taxon>
        <taxon>Myxococcales</taxon>
        <taxon>Cystobacterineae</taxon>
        <taxon>Archangiaceae</taxon>
        <taxon>Archangium</taxon>
    </lineage>
</organism>
<name>A0A084SGW6_9BACT</name>
<dbReference type="EMBL" id="JPMI01000352">
    <property type="protein sequence ID" value="KFA87701.1"/>
    <property type="molecule type" value="Genomic_DNA"/>
</dbReference>
<dbReference type="Pfam" id="PF13592">
    <property type="entry name" value="HTH_33"/>
    <property type="match status" value="1"/>
</dbReference>
<evidence type="ECO:0000313" key="2">
    <source>
        <dbReference type="EMBL" id="KFA87701.1"/>
    </source>
</evidence>
<comment type="caution">
    <text evidence="2">The sequence shown here is derived from an EMBL/GenBank/DDBJ whole genome shotgun (WGS) entry which is preliminary data.</text>
</comment>
<accession>A0A084SGW6</accession>
<evidence type="ECO:0000259" key="1">
    <source>
        <dbReference type="Pfam" id="PF13592"/>
    </source>
</evidence>
<evidence type="ECO:0000313" key="3">
    <source>
        <dbReference type="Proteomes" id="UP000028547"/>
    </source>
</evidence>
<dbReference type="Pfam" id="PF13551">
    <property type="entry name" value="HTH_29"/>
    <property type="match status" value="1"/>
</dbReference>
<dbReference type="InterPro" id="IPR009057">
    <property type="entry name" value="Homeodomain-like_sf"/>
</dbReference>